<feature type="transmembrane region" description="Helical" evidence="1">
    <location>
        <begin position="73"/>
        <end position="97"/>
    </location>
</feature>
<dbReference type="GeneID" id="71991467"/>
<feature type="transmembrane region" description="Helical" evidence="1">
    <location>
        <begin position="117"/>
        <end position="137"/>
    </location>
</feature>
<evidence type="ECO:0008006" key="4">
    <source>
        <dbReference type="Google" id="ProtNLM"/>
    </source>
</evidence>
<dbReference type="AlphaFoldDB" id="A0A9Q8PER9"/>
<gene>
    <name evidence="2" type="ORF">CLAFUR5_11589</name>
</gene>
<accession>A0A9Q8PER9</accession>
<keyword evidence="1" id="KW-0472">Membrane</keyword>
<dbReference type="PANTHER" id="PTHR12242">
    <property type="entry name" value="OS02G0130600 PROTEIN-RELATED"/>
    <property type="match status" value="1"/>
</dbReference>
<dbReference type="OMA" id="QHAMNSG"/>
<evidence type="ECO:0000313" key="2">
    <source>
        <dbReference type="EMBL" id="UJO21095.1"/>
    </source>
</evidence>
<keyword evidence="1" id="KW-0812">Transmembrane</keyword>
<dbReference type="Proteomes" id="UP000756132">
    <property type="component" value="Chromosome 8"/>
</dbReference>
<proteinExistence type="predicted"/>
<sequence length="281" mass="31427">MATRVARSIQNSYTSSTTDGYVEGLCRSWALPSLVLASIRALFSIYAFVVLFYQIAYRLGNGQDEQVQQSFSYFTVLGYWGLAFYFAFATAHTISYALGSRAWLQSWPAWMKWLHGVFYATVTVFPFIVTAVYWAVLSEEAFVSQFSTWSNISQHAMNSGLAFLEVILPRSTPHPWINLPALILLLACYLGLAYLTHDTEGIYVYDFLNPANGAGSVTGYCFAILAACIVVFVVVRYIQVLRSWICNRSSGHQPSRRQPASLTKDGADVEMGQVQTKSVNF</sequence>
<feature type="transmembrane region" description="Helical" evidence="1">
    <location>
        <begin position="176"/>
        <end position="197"/>
    </location>
</feature>
<feature type="transmembrane region" description="Helical" evidence="1">
    <location>
        <begin position="29"/>
        <end position="53"/>
    </location>
</feature>
<evidence type="ECO:0000313" key="3">
    <source>
        <dbReference type="Proteomes" id="UP000756132"/>
    </source>
</evidence>
<evidence type="ECO:0000256" key="1">
    <source>
        <dbReference type="SAM" id="Phobius"/>
    </source>
</evidence>
<keyword evidence="1" id="KW-1133">Transmembrane helix</keyword>
<reference evidence="2" key="2">
    <citation type="journal article" date="2022" name="Microb. Genom.">
        <title>A chromosome-scale genome assembly of the tomato pathogen Cladosporium fulvum reveals a compartmentalized genome architecture and the presence of a dispensable chromosome.</title>
        <authorList>
            <person name="Zaccaron A.Z."/>
            <person name="Chen L.H."/>
            <person name="Samaras A."/>
            <person name="Stergiopoulos I."/>
        </authorList>
    </citation>
    <scope>NUCLEOTIDE SEQUENCE</scope>
    <source>
        <strain evidence="2">Race5_Kim</strain>
    </source>
</reference>
<name>A0A9Q8PER9_PASFU</name>
<feature type="transmembrane region" description="Helical" evidence="1">
    <location>
        <begin position="217"/>
        <end position="238"/>
    </location>
</feature>
<dbReference type="KEGG" id="ffu:CLAFUR5_11589"/>
<keyword evidence="3" id="KW-1185">Reference proteome</keyword>
<dbReference type="EMBL" id="CP090170">
    <property type="protein sequence ID" value="UJO21095.1"/>
    <property type="molecule type" value="Genomic_DNA"/>
</dbReference>
<protein>
    <recommendedName>
        <fullName evidence="4">FAR-17a/AIG1-like protein</fullName>
    </recommendedName>
</protein>
<dbReference type="GO" id="GO:0016020">
    <property type="term" value="C:membrane"/>
    <property type="evidence" value="ECO:0007669"/>
    <property type="project" value="TreeGrafter"/>
</dbReference>
<dbReference type="RefSeq" id="XP_047765461.1">
    <property type="nucleotide sequence ID" value="XM_047910737.1"/>
</dbReference>
<organism evidence="2 3">
    <name type="scientific">Passalora fulva</name>
    <name type="common">Tomato leaf mold</name>
    <name type="synonym">Cladosporium fulvum</name>
    <dbReference type="NCBI Taxonomy" id="5499"/>
    <lineage>
        <taxon>Eukaryota</taxon>
        <taxon>Fungi</taxon>
        <taxon>Dikarya</taxon>
        <taxon>Ascomycota</taxon>
        <taxon>Pezizomycotina</taxon>
        <taxon>Dothideomycetes</taxon>
        <taxon>Dothideomycetidae</taxon>
        <taxon>Mycosphaerellales</taxon>
        <taxon>Mycosphaerellaceae</taxon>
        <taxon>Fulvia</taxon>
    </lineage>
</organism>
<reference evidence="2" key="1">
    <citation type="submission" date="2021-12" db="EMBL/GenBank/DDBJ databases">
        <authorList>
            <person name="Zaccaron A."/>
            <person name="Stergiopoulos I."/>
        </authorList>
    </citation>
    <scope>NUCLEOTIDE SEQUENCE</scope>
    <source>
        <strain evidence="2">Race5_Kim</strain>
    </source>
</reference>
<dbReference type="PANTHER" id="PTHR12242:SF1">
    <property type="entry name" value="MYND-TYPE DOMAIN-CONTAINING PROTEIN"/>
    <property type="match status" value="1"/>
</dbReference>
<dbReference type="OrthoDB" id="419711at2759"/>